<dbReference type="SUPFAM" id="SSF57903">
    <property type="entry name" value="FYVE/PHD zinc finger"/>
    <property type="match status" value="1"/>
</dbReference>
<keyword evidence="9" id="KW-1185">Reference proteome</keyword>
<comment type="subcellular location">
    <subcellularLocation>
        <location evidence="5">Nucleus</location>
    </subcellularLocation>
</comment>
<dbReference type="PROSITE" id="PS50016">
    <property type="entry name" value="ZF_PHD_2"/>
    <property type="match status" value="1"/>
</dbReference>
<dbReference type="InterPro" id="IPR011011">
    <property type="entry name" value="Znf_FYVE_PHD"/>
</dbReference>
<evidence type="ECO:0000256" key="2">
    <source>
        <dbReference type="ARBA" id="ARBA00022771"/>
    </source>
</evidence>
<proteinExistence type="inferred from homology"/>
<comment type="similarity">
    <text evidence="5">Belongs to the Alfin family.</text>
</comment>
<dbReference type="InterPro" id="IPR013083">
    <property type="entry name" value="Znf_RING/FYVE/PHD"/>
</dbReference>
<comment type="function">
    <text evidence="5">Histone-binding component that specifically recognizes H3 tails trimethylated on 'Lys-4' (H3K4me3), which mark transcription start sites of virtually all active genes.</text>
</comment>
<comment type="subunit">
    <text evidence="5">Interacts with H3K4me3 and to a lesser extent with H3K4me2.</text>
</comment>
<evidence type="ECO:0000256" key="3">
    <source>
        <dbReference type="ARBA" id="ARBA00022833"/>
    </source>
</evidence>
<evidence type="ECO:0000256" key="6">
    <source>
        <dbReference type="SAM" id="MobiDB-lite"/>
    </source>
</evidence>
<keyword evidence="3 5" id="KW-0862">Zinc</keyword>
<protein>
    <recommendedName>
        <fullName evidence="5">PHD finger protein ALFIN-LIKE</fullName>
    </recommendedName>
</protein>
<feature type="compositionally biased region" description="Low complexity" evidence="6">
    <location>
        <begin position="162"/>
        <end position="174"/>
    </location>
</feature>
<keyword evidence="5" id="KW-0804">Transcription</keyword>
<dbReference type="SMART" id="SM00249">
    <property type="entry name" value="PHD"/>
    <property type="match status" value="1"/>
</dbReference>
<sequence>MEDKDKDLFLLELPVSVSKPAPVQSETTYVQPVQSSQQNLVVPASIPEEEDPPSTPTTQKITHPLQVYSRKKGPVSQPVHAQSSDPNLMTDEVRTSLNSRDPDTQKEDDLDIPIALRKGTRTCTQHPLNLFLKRLFNMINDLPTIFEVVTGTAKKQVKDKSSVSNHSSNKSKSNPKAIKEGSDSQEKYLKPLQPPKDEEEGGLDEEDEDEHGETLCGACGENYASNEFWICCDICEKWFHGKCVKITPARAEHIKQYKCPSCSNKRART</sequence>
<dbReference type="PANTHER" id="PTHR12321">
    <property type="entry name" value="CPG BINDING PROTEIN"/>
    <property type="match status" value="1"/>
</dbReference>
<comment type="caution">
    <text evidence="8">The sequence shown here is derived from an EMBL/GenBank/DDBJ whole genome shotgun (WGS) entry which is preliminary data.</text>
</comment>
<keyword evidence="1 5" id="KW-0479">Metal-binding</keyword>
<feature type="compositionally biased region" description="Acidic residues" evidence="6">
    <location>
        <begin position="197"/>
        <end position="209"/>
    </location>
</feature>
<dbReference type="InterPro" id="IPR019787">
    <property type="entry name" value="Znf_PHD-finger"/>
</dbReference>
<evidence type="ECO:0000256" key="1">
    <source>
        <dbReference type="ARBA" id="ARBA00022723"/>
    </source>
</evidence>
<feature type="region of interest" description="Disordered" evidence="6">
    <location>
        <begin position="156"/>
        <end position="209"/>
    </location>
</feature>
<accession>A0ABQ8HMJ2</accession>
<reference evidence="8 9" key="1">
    <citation type="submission" date="2021-02" db="EMBL/GenBank/DDBJ databases">
        <title>Plant Genome Project.</title>
        <authorList>
            <person name="Zhang R.-G."/>
        </authorList>
    </citation>
    <scope>NUCLEOTIDE SEQUENCE [LARGE SCALE GENOMIC DNA]</scope>
    <source>
        <tissue evidence="8">Leaves</tissue>
    </source>
</reference>
<feature type="domain" description="PHD-type" evidence="7">
    <location>
        <begin position="213"/>
        <end position="265"/>
    </location>
</feature>
<dbReference type="CDD" id="cd15613">
    <property type="entry name" value="PHD_AL_plant"/>
    <property type="match status" value="1"/>
</dbReference>
<dbReference type="PROSITE" id="PS01359">
    <property type="entry name" value="ZF_PHD_1"/>
    <property type="match status" value="1"/>
</dbReference>
<dbReference type="Gene3D" id="3.30.40.10">
    <property type="entry name" value="Zinc/RING finger domain, C3HC4 (zinc finger)"/>
    <property type="match status" value="1"/>
</dbReference>
<evidence type="ECO:0000256" key="4">
    <source>
        <dbReference type="PROSITE-ProRule" id="PRU00146"/>
    </source>
</evidence>
<feature type="region of interest" description="Disordered" evidence="6">
    <location>
        <begin position="43"/>
        <end position="90"/>
    </location>
</feature>
<dbReference type="InterPro" id="IPR044104">
    <property type="entry name" value="PHD_AL_plant"/>
</dbReference>
<evidence type="ECO:0000256" key="5">
    <source>
        <dbReference type="RuleBase" id="RU369089"/>
    </source>
</evidence>
<dbReference type="EMBL" id="JAFEMO010000009">
    <property type="protein sequence ID" value="KAH7565543.1"/>
    <property type="molecule type" value="Genomic_DNA"/>
</dbReference>
<dbReference type="InterPro" id="IPR001965">
    <property type="entry name" value="Znf_PHD"/>
</dbReference>
<evidence type="ECO:0000313" key="9">
    <source>
        <dbReference type="Proteomes" id="UP000827721"/>
    </source>
</evidence>
<dbReference type="Pfam" id="PF00628">
    <property type="entry name" value="PHD"/>
    <property type="match status" value="1"/>
</dbReference>
<dbReference type="InterPro" id="IPR045104">
    <property type="entry name" value="Alfin"/>
</dbReference>
<dbReference type="InterPro" id="IPR019786">
    <property type="entry name" value="Zinc_finger_PHD-type_CS"/>
</dbReference>
<organism evidence="8 9">
    <name type="scientific">Xanthoceras sorbifolium</name>
    <dbReference type="NCBI Taxonomy" id="99658"/>
    <lineage>
        <taxon>Eukaryota</taxon>
        <taxon>Viridiplantae</taxon>
        <taxon>Streptophyta</taxon>
        <taxon>Embryophyta</taxon>
        <taxon>Tracheophyta</taxon>
        <taxon>Spermatophyta</taxon>
        <taxon>Magnoliopsida</taxon>
        <taxon>eudicotyledons</taxon>
        <taxon>Gunneridae</taxon>
        <taxon>Pentapetalae</taxon>
        <taxon>rosids</taxon>
        <taxon>malvids</taxon>
        <taxon>Sapindales</taxon>
        <taxon>Sapindaceae</taxon>
        <taxon>Xanthoceroideae</taxon>
        <taxon>Xanthoceras</taxon>
    </lineage>
</organism>
<dbReference type="PANTHER" id="PTHR12321:SF98">
    <property type="entry name" value="PHD FINGER PROTEIN ALFIN-LIKE 5"/>
    <property type="match status" value="1"/>
</dbReference>
<keyword evidence="5" id="KW-0805">Transcription regulation</keyword>
<name>A0ABQ8HMJ2_9ROSI</name>
<keyword evidence="5" id="KW-0539">Nucleus</keyword>
<evidence type="ECO:0000259" key="7">
    <source>
        <dbReference type="PROSITE" id="PS50016"/>
    </source>
</evidence>
<dbReference type="Proteomes" id="UP000827721">
    <property type="component" value="Unassembled WGS sequence"/>
</dbReference>
<evidence type="ECO:0000313" key="8">
    <source>
        <dbReference type="EMBL" id="KAH7565543.1"/>
    </source>
</evidence>
<feature type="compositionally biased region" description="Basic and acidic residues" evidence="6">
    <location>
        <begin position="177"/>
        <end position="189"/>
    </location>
</feature>
<keyword evidence="5" id="KW-0156">Chromatin regulator</keyword>
<comment type="domain">
    <text evidence="5">The PHD-type zinc finger mediates the binding to H3K4me3.</text>
</comment>
<gene>
    <name evidence="8" type="ORF">JRO89_XS09G0225400</name>
</gene>
<keyword evidence="2 4" id="KW-0863">Zinc-finger</keyword>